<feature type="non-terminal residue" evidence="1">
    <location>
        <position position="52"/>
    </location>
</feature>
<proteinExistence type="predicted"/>
<sequence length="52" mass="5742">MKDTAQGARFWVACLTRQRFGVPCGVLQDAGAFINAFGQSERGWLLSHISRS</sequence>
<protein>
    <submittedName>
        <fullName evidence="1">Uncharacterized protein</fullName>
    </submittedName>
</protein>
<dbReference type="EMBL" id="UINC01110628">
    <property type="protein sequence ID" value="SVC78260.1"/>
    <property type="molecule type" value="Genomic_DNA"/>
</dbReference>
<evidence type="ECO:0000313" key="1">
    <source>
        <dbReference type="EMBL" id="SVC78260.1"/>
    </source>
</evidence>
<organism evidence="1">
    <name type="scientific">marine metagenome</name>
    <dbReference type="NCBI Taxonomy" id="408172"/>
    <lineage>
        <taxon>unclassified sequences</taxon>
        <taxon>metagenomes</taxon>
        <taxon>ecological metagenomes</taxon>
    </lineage>
</organism>
<reference evidence="1" key="1">
    <citation type="submission" date="2018-05" db="EMBL/GenBank/DDBJ databases">
        <authorList>
            <person name="Lanie J.A."/>
            <person name="Ng W.-L."/>
            <person name="Kazmierczak K.M."/>
            <person name="Andrzejewski T.M."/>
            <person name="Davidsen T.M."/>
            <person name="Wayne K.J."/>
            <person name="Tettelin H."/>
            <person name="Glass J.I."/>
            <person name="Rusch D."/>
            <person name="Podicherti R."/>
            <person name="Tsui H.-C.T."/>
            <person name="Winkler M.E."/>
        </authorList>
    </citation>
    <scope>NUCLEOTIDE SEQUENCE</scope>
</reference>
<dbReference type="AlphaFoldDB" id="A0A382PZR7"/>
<accession>A0A382PZR7</accession>
<name>A0A382PZR7_9ZZZZ</name>
<gene>
    <name evidence="1" type="ORF">METZ01_LOCUS331114</name>
</gene>